<dbReference type="AlphaFoldDB" id="A0AAN6YST5"/>
<feature type="compositionally biased region" description="Pro residues" evidence="2">
    <location>
        <begin position="26"/>
        <end position="38"/>
    </location>
</feature>
<name>A0AAN6YST5_9PEZI</name>
<dbReference type="RefSeq" id="XP_064670138.1">
    <property type="nucleotide sequence ID" value="XM_064812658.1"/>
</dbReference>
<protein>
    <submittedName>
        <fullName evidence="3">Oxidoreductase-like protein</fullName>
    </submittedName>
</protein>
<dbReference type="PANTHER" id="PTHR43539:SF68">
    <property type="entry name" value="FLAVIN-BINDING MONOOXYGENASE-LIKE PROTEIN (AFU_ORTHOLOGUE AFUA_4G09220)"/>
    <property type="match status" value="1"/>
</dbReference>
<reference evidence="3" key="1">
    <citation type="journal article" date="2023" name="Mol. Phylogenet. Evol.">
        <title>Genome-scale phylogeny and comparative genomics of the fungal order Sordariales.</title>
        <authorList>
            <person name="Hensen N."/>
            <person name="Bonometti L."/>
            <person name="Westerberg I."/>
            <person name="Brannstrom I.O."/>
            <person name="Guillou S."/>
            <person name="Cros-Aarteil S."/>
            <person name="Calhoun S."/>
            <person name="Haridas S."/>
            <person name="Kuo A."/>
            <person name="Mondo S."/>
            <person name="Pangilinan J."/>
            <person name="Riley R."/>
            <person name="LaButti K."/>
            <person name="Andreopoulos B."/>
            <person name="Lipzen A."/>
            <person name="Chen C."/>
            <person name="Yan M."/>
            <person name="Daum C."/>
            <person name="Ng V."/>
            <person name="Clum A."/>
            <person name="Steindorff A."/>
            <person name="Ohm R.A."/>
            <person name="Martin F."/>
            <person name="Silar P."/>
            <person name="Natvig D.O."/>
            <person name="Lalanne C."/>
            <person name="Gautier V."/>
            <person name="Ament-Velasquez S.L."/>
            <person name="Kruys A."/>
            <person name="Hutchinson M.I."/>
            <person name="Powell A.J."/>
            <person name="Barry K."/>
            <person name="Miller A.N."/>
            <person name="Grigoriev I.V."/>
            <person name="Debuchy R."/>
            <person name="Gladieux P."/>
            <person name="Hiltunen Thoren M."/>
            <person name="Johannesson H."/>
        </authorList>
    </citation>
    <scope>NUCLEOTIDE SEQUENCE</scope>
    <source>
        <strain evidence="3">CBS 508.74</strain>
    </source>
</reference>
<keyword evidence="1" id="KW-0560">Oxidoreductase</keyword>
<dbReference type="PRINTS" id="PR00411">
    <property type="entry name" value="PNDRDTASEI"/>
</dbReference>
<dbReference type="GO" id="GO:0004497">
    <property type="term" value="F:monooxygenase activity"/>
    <property type="evidence" value="ECO:0007669"/>
    <property type="project" value="TreeGrafter"/>
</dbReference>
<dbReference type="Pfam" id="PF13738">
    <property type="entry name" value="Pyr_redox_3"/>
    <property type="match status" value="1"/>
</dbReference>
<organism evidence="3 4">
    <name type="scientific">Canariomyces notabilis</name>
    <dbReference type="NCBI Taxonomy" id="2074819"/>
    <lineage>
        <taxon>Eukaryota</taxon>
        <taxon>Fungi</taxon>
        <taxon>Dikarya</taxon>
        <taxon>Ascomycota</taxon>
        <taxon>Pezizomycotina</taxon>
        <taxon>Sordariomycetes</taxon>
        <taxon>Sordariomycetidae</taxon>
        <taxon>Sordariales</taxon>
        <taxon>Chaetomiaceae</taxon>
        <taxon>Canariomyces</taxon>
    </lineage>
</organism>
<dbReference type="Proteomes" id="UP001302812">
    <property type="component" value="Unassembled WGS sequence"/>
</dbReference>
<dbReference type="GeneID" id="89936783"/>
<proteinExistence type="predicted"/>
<comment type="caution">
    <text evidence="3">The sequence shown here is derived from an EMBL/GenBank/DDBJ whole genome shotgun (WGS) entry which is preliminary data.</text>
</comment>
<dbReference type="PANTHER" id="PTHR43539">
    <property type="entry name" value="FLAVIN-BINDING MONOOXYGENASE-LIKE PROTEIN (AFU_ORTHOLOGUE AFUA_4G09220)"/>
    <property type="match status" value="1"/>
</dbReference>
<evidence type="ECO:0000313" key="3">
    <source>
        <dbReference type="EMBL" id="KAK4112568.1"/>
    </source>
</evidence>
<evidence type="ECO:0000313" key="4">
    <source>
        <dbReference type="Proteomes" id="UP001302812"/>
    </source>
</evidence>
<evidence type="ECO:0000256" key="2">
    <source>
        <dbReference type="SAM" id="MobiDB-lite"/>
    </source>
</evidence>
<keyword evidence="4" id="KW-1185">Reference proteome</keyword>
<dbReference type="SUPFAM" id="SSF51905">
    <property type="entry name" value="FAD/NAD(P)-binding domain"/>
    <property type="match status" value="2"/>
</dbReference>
<accession>A0AAN6YST5</accession>
<dbReference type="EMBL" id="MU853342">
    <property type="protein sequence ID" value="KAK4112568.1"/>
    <property type="molecule type" value="Genomic_DNA"/>
</dbReference>
<evidence type="ECO:0000256" key="1">
    <source>
        <dbReference type="ARBA" id="ARBA00023002"/>
    </source>
</evidence>
<reference evidence="3" key="2">
    <citation type="submission" date="2023-05" db="EMBL/GenBank/DDBJ databases">
        <authorList>
            <consortium name="Lawrence Berkeley National Laboratory"/>
            <person name="Steindorff A."/>
            <person name="Hensen N."/>
            <person name="Bonometti L."/>
            <person name="Westerberg I."/>
            <person name="Brannstrom I.O."/>
            <person name="Guillou S."/>
            <person name="Cros-Aarteil S."/>
            <person name="Calhoun S."/>
            <person name="Haridas S."/>
            <person name="Kuo A."/>
            <person name="Mondo S."/>
            <person name="Pangilinan J."/>
            <person name="Riley R."/>
            <person name="Labutti K."/>
            <person name="Andreopoulos B."/>
            <person name="Lipzen A."/>
            <person name="Chen C."/>
            <person name="Yanf M."/>
            <person name="Daum C."/>
            <person name="Ng V."/>
            <person name="Clum A."/>
            <person name="Ohm R."/>
            <person name="Martin F."/>
            <person name="Silar P."/>
            <person name="Natvig D."/>
            <person name="Lalanne C."/>
            <person name="Gautier V."/>
            <person name="Ament-Velasquez S.L."/>
            <person name="Kruys A."/>
            <person name="Hutchinson M.I."/>
            <person name="Powell A.J."/>
            <person name="Barry K."/>
            <person name="Miller A.N."/>
            <person name="Grigoriev I.V."/>
            <person name="Debuchy R."/>
            <person name="Gladieux P."/>
            <person name="Thoren M.H."/>
            <person name="Johannesson H."/>
        </authorList>
    </citation>
    <scope>NUCLEOTIDE SEQUENCE</scope>
    <source>
        <strain evidence="3">CBS 508.74</strain>
    </source>
</reference>
<gene>
    <name evidence="3" type="ORF">N656DRAFT_731937</name>
</gene>
<dbReference type="InterPro" id="IPR036188">
    <property type="entry name" value="FAD/NAD-bd_sf"/>
</dbReference>
<sequence length="663" mass="72168">MSPSSTPDQSHLPSHDRVVPGSVNLPPAPWPRTAPLPSNPSAFGPSAIAAQTVTALNTALANADPAAVAALFLPDSPEAECSDSPNATATGFWRDHLVLTLQLRTLKGAGRIRAWLEGLVPSGHLQGVKLAVDESSAFRAPHVVGFRPAPGTGEQQVEGVAFFLSVTGPFGSGRGVVRMVHTDAGWRVWTLFTTLEALHGVEEARGPRREVGVQHGAWVGRKSWEERRREEVEFVSPDGKETGPEVLIIGAGQAGLSIAARFKMLGVSALAIDCNAAVGDNWRKRYAQLVLHDPVWYDHMPYIPFPDSWPVFTPKDKLADWFEFYAKALDLNVWMSTSLSSCKWDDTKREWTVTVNRVSLHDGQVQARTFYPKHIVLATGQFGKPNMPQIPGMETFQGDMLCHSAHFAGAKQSGNGRKAIVIGACNSGMDICQEFFERGYDVTVVQRSSTCVPSSPGVLKITFGGLYEEGGPPVEDSDISTHGWPSEVLKSIQVDLTRKMVEHDKEMLDGLEEAGFKTDTGPHGAGIFAKYLQKASGYYIDVGGAKLICEGKIKVKQGQEVVQVLPRGLRFADDTELEADEIVFATGYGDMRTIAKGILGDELTDKVGGTWGWDEEGEMRTLGKESGHPGIWFHGGNLAFCRYYSRLLALRIKAGLEGFDDRA</sequence>
<dbReference type="Gene3D" id="3.50.50.60">
    <property type="entry name" value="FAD/NAD(P)-binding domain"/>
    <property type="match status" value="1"/>
</dbReference>
<feature type="region of interest" description="Disordered" evidence="2">
    <location>
        <begin position="1"/>
        <end position="38"/>
    </location>
</feature>
<feature type="compositionally biased region" description="Polar residues" evidence="2">
    <location>
        <begin position="1"/>
        <end position="12"/>
    </location>
</feature>
<dbReference type="InterPro" id="IPR050982">
    <property type="entry name" value="Auxin_biosynth/cation_transpt"/>
</dbReference>
<dbReference type="GO" id="GO:0050660">
    <property type="term" value="F:flavin adenine dinucleotide binding"/>
    <property type="evidence" value="ECO:0007669"/>
    <property type="project" value="TreeGrafter"/>
</dbReference>